<dbReference type="Gene3D" id="3.10.350.10">
    <property type="entry name" value="LysM domain"/>
    <property type="match status" value="2"/>
</dbReference>
<evidence type="ECO:0000259" key="1">
    <source>
        <dbReference type="PROSITE" id="PS51782"/>
    </source>
</evidence>
<dbReference type="SMART" id="SM00257">
    <property type="entry name" value="LysM"/>
    <property type="match status" value="2"/>
</dbReference>
<dbReference type="InterPro" id="IPR023346">
    <property type="entry name" value="Lysozyme-like_dom_sf"/>
</dbReference>
<dbReference type="Gene3D" id="1.10.530.10">
    <property type="match status" value="1"/>
</dbReference>
<accession>A0A9X3ND22</accession>
<dbReference type="CDD" id="cd00254">
    <property type="entry name" value="LT-like"/>
    <property type="match status" value="1"/>
</dbReference>
<dbReference type="SUPFAM" id="SSF54106">
    <property type="entry name" value="LysM domain"/>
    <property type="match status" value="2"/>
</dbReference>
<dbReference type="PROSITE" id="PS51782">
    <property type="entry name" value="LYSM"/>
    <property type="match status" value="2"/>
</dbReference>
<dbReference type="CDD" id="cd00118">
    <property type="entry name" value="LysM"/>
    <property type="match status" value="2"/>
</dbReference>
<dbReference type="Pfam" id="PF01464">
    <property type="entry name" value="SLT"/>
    <property type="match status" value="1"/>
</dbReference>
<dbReference type="PANTHER" id="PTHR37423:SF2">
    <property type="entry name" value="MEMBRANE-BOUND LYTIC MUREIN TRANSGLYCOSYLASE C"/>
    <property type="match status" value="1"/>
</dbReference>
<comment type="caution">
    <text evidence="2">The sequence shown here is derived from an EMBL/GenBank/DDBJ whole genome shotgun (WGS) entry which is preliminary data.</text>
</comment>
<evidence type="ECO:0000313" key="2">
    <source>
        <dbReference type="EMBL" id="MDA0182670.1"/>
    </source>
</evidence>
<gene>
    <name evidence="2" type="ORF">OJ997_20330</name>
</gene>
<dbReference type="SUPFAM" id="SSF53955">
    <property type="entry name" value="Lysozyme-like"/>
    <property type="match status" value="1"/>
</dbReference>
<dbReference type="EMBL" id="JAPDDP010000039">
    <property type="protein sequence ID" value="MDA0182670.1"/>
    <property type="molecule type" value="Genomic_DNA"/>
</dbReference>
<reference evidence="2" key="1">
    <citation type="submission" date="2022-10" db="EMBL/GenBank/DDBJ databases">
        <title>The WGS of Solirubrobacter phytolaccae KCTC 29190.</title>
        <authorList>
            <person name="Jiang Z."/>
        </authorList>
    </citation>
    <scope>NUCLEOTIDE SEQUENCE</scope>
    <source>
        <strain evidence="2">KCTC 29190</strain>
    </source>
</reference>
<dbReference type="AlphaFoldDB" id="A0A9X3ND22"/>
<proteinExistence type="predicted"/>
<dbReference type="Proteomes" id="UP001147653">
    <property type="component" value="Unassembled WGS sequence"/>
</dbReference>
<protein>
    <submittedName>
        <fullName evidence="2">LysM peptidoglycan-binding domain-containing protein</fullName>
    </submittedName>
</protein>
<dbReference type="RefSeq" id="WP_270027046.1">
    <property type="nucleotide sequence ID" value="NZ_JAPDDP010000039.1"/>
</dbReference>
<dbReference type="InterPro" id="IPR036779">
    <property type="entry name" value="LysM_dom_sf"/>
</dbReference>
<dbReference type="PANTHER" id="PTHR37423">
    <property type="entry name" value="SOLUBLE LYTIC MUREIN TRANSGLYCOSYLASE-RELATED"/>
    <property type="match status" value="1"/>
</dbReference>
<dbReference type="InterPro" id="IPR008258">
    <property type="entry name" value="Transglycosylase_SLT_dom_1"/>
</dbReference>
<feature type="domain" description="LysM" evidence="1">
    <location>
        <begin position="1"/>
        <end position="42"/>
    </location>
</feature>
<feature type="domain" description="LysM" evidence="1">
    <location>
        <begin position="88"/>
        <end position="132"/>
    </location>
</feature>
<organism evidence="2 3">
    <name type="scientific">Solirubrobacter phytolaccae</name>
    <dbReference type="NCBI Taxonomy" id="1404360"/>
    <lineage>
        <taxon>Bacteria</taxon>
        <taxon>Bacillati</taxon>
        <taxon>Actinomycetota</taxon>
        <taxon>Thermoleophilia</taxon>
        <taxon>Solirubrobacterales</taxon>
        <taxon>Solirubrobacteraceae</taxon>
        <taxon>Solirubrobacter</taxon>
    </lineage>
</organism>
<sequence length="292" mass="29352">MVQPGETLWSIAAANNLTTRTVAAFNGLSESSQVVLGSTIQVPSTTEGYAALQSAGLVTSAPASAPAAAPAASTAAPVPASSAPKPMGGYTVRAGDTLSGLAASSGVSLSNMAAMNGLDPHGVLLTGTVLKLPTGAPAPARAAQPEPANHVVPAAAPAPTATRVGATDVQSVASQHGVSPSLATAIAYQESGFNNAMVSSANARGVMQVMPGTWDYVQQNLAQRQLNPNSAHDNVTAGVLYLKQLLNQTGGDESSAIAAYYQGLGALRSRGVFDDTKQYVANVQALRGRFGG</sequence>
<evidence type="ECO:0000313" key="3">
    <source>
        <dbReference type="Proteomes" id="UP001147653"/>
    </source>
</evidence>
<name>A0A9X3ND22_9ACTN</name>
<keyword evidence="3" id="KW-1185">Reference proteome</keyword>
<dbReference type="InterPro" id="IPR018392">
    <property type="entry name" value="LysM"/>
</dbReference>
<dbReference type="Pfam" id="PF01476">
    <property type="entry name" value="LysM"/>
    <property type="match status" value="2"/>
</dbReference>